<dbReference type="Pfam" id="PF01476">
    <property type="entry name" value="LysM"/>
    <property type="match status" value="1"/>
</dbReference>
<comment type="caution">
    <text evidence="3">The sequence shown here is derived from an EMBL/GenBank/DDBJ whole genome shotgun (WGS) entry which is preliminary data.</text>
</comment>
<dbReference type="AlphaFoldDB" id="A0A1F6AM62"/>
<name>A0A1F6AM62_9BACT</name>
<keyword evidence="1" id="KW-0812">Transmembrane</keyword>
<proteinExistence type="predicted"/>
<keyword evidence="1" id="KW-1133">Transmembrane helix</keyword>
<protein>
    <recommendedName>
        <fullName evidence="2">LysM domain-containing protein</fullName>
    </recommendedName>
</protein>
<dbReference type="CDD" id="cd00118">
    <property type="entry name" value="LysM"/>
    <property type="match status" value="1"/>
</dbReference>
<accession>A0A1F6AM62</accession>
<reference evidence="3 4" key="1">
    <citation type="journal article" date="2016" name="Nat. Commun.">
        <title>Thousands of microbial genomes shed light on interconnected biogeochemical processes in an aquifer system.</title>
        <authorList>
            <person name="Anantharaman K."/>
            <person name="Brown C.T."/>
            <person name="Hug L.A."/>
            <person name="Sharon I."/>
            <person name="Castelle C.J."/>
            <person name="Probst A.J."/>
            <person name="Thomas B.C."/>
            <person name="Singh A."/>
            <person name="Wilkins M.J."/>
            <person name="Karaoz U."/>
            <person name="Brodie E.L."/>
            <person name="Williams K.H."/>
            <person name="Hubbard S.S."/>
            <person name="Banfield J.F."/>
        </authorList>
    </citation>
    <scope>NUCLEOTIDE SEQUENCE [LARGE SCALE GENOMIC DNA]</scope>
</reference>
<feature type="transmembrane region" description="Helical" evidence="1">
    <location>
        <begin position="120"/>
        <end position="141"/>
    </location>
</feature>
<dbReference type="InterPro" id="IPR018392">
    <property type="entry name" value="LysM"/>
</dbReference>
<gene>
    <name evidence="3" type="ORF">A2960_05505</name>
</gene>
<keyword evidence="1" id="KW-0472">Membrane</keyword>
<dbReference type="InterPro" id="IPR036779">
    <property type="entry name" value="LysM_dom_sf"/>
</dbReference>
<feature type="transmembrane region" description="Helical" evidence="1">
    <location>
        <begin position="55"/>
        <end position="76"/>
    </location>
</feature>
<evidence type="ECO:0000259" key="2">
    <source>
        <dbReference type="PROSITE" id="PS51782"/>
    </source>
</evidence>
<feature type="transmembrane region" description="Helical" evidence="1">
    <location>
        <begin position="85"/>
        <end position="105"/>
    </location>
</feature>
<evidence type="ECO:0000313" key="3">
    <source>
        <dbReference type="EMBL" id="OGG25768.1"/>
    </source>
</evidence>
<dbReference type="SMART" id="SM00257">
    <property type="entry name" value="LysM"/>
    <property type="match status" value="1"/>
</dbReference>
<organism evidence="3 4">
    <name type="scientific">Candidatus Gottesmanbacteria bacterium RIFCSPLOWO2_01_FULL_39_12b</name>
    <dbReference type="NCBI Taxonomy" id="1798388"/>
    <lineage>
        <taxon>Bacteria</taxon>
        <taxon>Candidatus Gottesmaniibacteriota</taxon>
    </lineage>
</organism>
<dbReference type="SUPFAM" id="SSF54106">
    <property type="entry name" value="LysM domain"/>
    <property type="match status" value="1"/>
</dbReference>
<evidence type="ECO:0000313" key="4">
    <source>
        <dbReference type="Proteomes" id="UP000176609"/>
    </source>
</evidence>
<feature type="domain" description="LysM" evidence="2">
    <location>
        <begin position="186"/>
        <end position="233"/>
    </location>
</feature>
<feature type="transmembrane region" description="Helical" evidence="1">
    <location>
        <begin position="12"/>
        <end position="35"/>
    </location>
</feature>
<evidence type="ECO:0000256" key="1">
    <source>
        <dbReference type="SAM" id="Phobius"/>
    </source>
</evidence>
<dbReference type="Gene3D" id="3.10.350.10">
    <property type="entry name" value="LysM domain"/>
    <property type="match status" value="1"/>
</dbReference>
<dbReference type="Proteomes" id="UP000176609">
    <property type="component" value="Unassembled WGS sequence"/>
</dbReference>
<dbReference type="EMBL" id="MFJR01000015">
    <property type="protein sequence ID" value="OGG25768.1"/>
    <property type="molecule type" value="Genomic_DNA"/>
</dbReference>
<feature type="transmembrane region" description="Helical" evidence="1">
    <location>
        <begin position="161"/>
        <end position="181"/>
    </location>
</feature>
<dbReference type="PROSITE" id="PS51782">
    <property type="entry name" value="LYSM"/>
    <property type="match status" value="1"/>
</dbReference>
<sequence>MKKQDILLKRRLIGISAGIIVYFSWGVIMTLRFILFNRFGISYDQNGIFDLAGKAINFPVSILLPVIAGFVAAIIIRKDIYLNSALVVIIPTLLNILILVSLFFLPKFNLLGSQFLKDRLTLVFLNDISDTLLAITGGMLAKFKLEREMKKTAITHISKTFKIIGFLAIFFSAVSGLYGRFVNNRLIYQVISGDTIESVARKYKTTTRKIIDFPGNYFGDDHFSLTLGQILVIPGGEN</sequence>